<dbReference type="Proteomes" id="UP001279410">
    <property type="component" value="Unassembled WGS sequence"/>
</dbReference>
<reference evidence="1" key="1">
    <citation type="submission" date="2022-08" db="EMBL/GenBank/DDBJ databases">
        <title>Genome sequencing of akame (Lates japonicus).</title>
        <authorList>
            <person name="Hashiguchi Y."/>
            <person name="Takahashi H."/>
        </authorList>
    </citation>
    <scope>NUCLEOTIDE SEQUENCE</scope>
    <source>
        <strain evidence="1">Kochi</strain>
    </source>
</reference>
<keyword evidence="1" id="KW-0396">Initiation factor</keyword>
<gene>
    <name evidence="1" type="ORF">AKAME5_002361100</name>
</gene>
<protein>
    <submittedName>
        <fullName evidence="1">Eukaryotic translation initiation factor 4 gamma 3 isoform X1</fullName>
    </submittedName>
</protein>
<evidence type="ECO:0000313" key="2">
    <source>
        <dbReference type="Proteomes" id="UP001279410"/>
    </source>
</evidence>
<organism evidence="1 2">
    <name type="scientific">Lates japonicus</name>
    <name type="common">Japanese lates</name>
    <dbReference type="NCBI Taxonomy" id="270547"/>
    <lineage>
        <taxon>Eukaryota</taxon>
        <taxon>Metazoa</taxon>
        <taxon>Chordata</taxon>
        <taxon>Craniata</taxon>
        <taxon>Vertebrata</taxon>
        <taxon>Euteleostomi</taxon>
        <taxon>Actinopterygii</taxon>
        <taxon>Neopterygii</taxon>
        <taxon>Teleostei</taxon>
        <taxon>Neoteleostei</taxon>
        <taxon>Acanthomorphata</taxon>
        <taxon>Carangaria</taxon>
        <taxon>Carangaria incertae sedis</taxon>
        <taxon>Centropomidae</taxon>
        <taxon>Lates</taxon>
    </lineage>
</organism>
<accession>A0AAD3RKV9</accession>
<comment type="caution">
    <text evidence="1">The sequence shown here is derived from an EMBL/GenBank/DDBJ whole genome shotgun (WGS) entry which is preliminary data.</text>
</comment>
<proteinExistence type="predicted"/>
<dbReference type="EMBL" id="BRZM01000961">
    <property type="protein sequence ID" value="GLD72287.1"/>
    <property type="molecule type" value="Genomic_DNA"/>
</dbReference>
<name>A0AAD3RKV9_LATJO</name>
<dbReference type="GO" id="GO:0003743">
    <property type="term" value="F:translation initiation factor activity"/>
    <property type="evidence" value="ECO:0007669"/>
    <property type="project" value="UniProtKB-KW"/>
</dbReference>
<dbReference type="AlphaFoldDB" id="A0AAD3RKV9"/>
<evidence type="ECO:0000313" key="1">
    <source>
        <dbReference type="EMBL" id="GLD72287.1"/>
    </source>
</evidence>
<keyword evidence="1" id="KW-0648">Protein biosynthesis</keyword>
<keyword evidence="2" id="KW-1185">Reference proteome</keyword>
<sequence>MGPRRPPAGPLLYLPHPTERYGSHACTHPSLTLYFIVTAAQKSSSPGLCSPAPVERLEANTPVTELHFYWNQSFLPASLTATSHLHTTSVNAPRQESTASAFFPLAHSRVELFRGAHLRLLNTDKLFQTPQELCCPACTSLPKALESPLQSPGLELGATTLTSLLCPAALQPQALPWAFTERPPPLKLCLLTEARYSYCCCRPYVAPVAVVPAHPDL</sequence>